<organism evidence="2 3">
    <name type="scientific">Achlya hypogyna</name>
    <name type="common">Oomycete</name>
    <name type="synonym">Protoachlya hypogyna</name>
    <dbReference type="NCBI Taxonomy" id="1202772"/>
    <lineage>
        <taxon>Eukaryota</taxon>
        <taxon>Sar</taxon>
        <taxon>Stramenopiles</taxon>
        <taxon>Oomycota</taxon>
        <taxon>Saprolegniomycetes</taxon>
        <taxon>Saprolegniales</taxon>
        <taxon>Achlyaceae</taxon>
        <taxon>Achlya</taxon>
    </lineage>
</organism>
<feature type="compositionally biased region" description="Polar residues" evidence="1">
    <location>
        <begin position="22"/>
        <end position="51"/>
    </location>
</feature>
<dbReference type="Proteomes" id="UP000243579">
    <property type="component" value="Unassembled WGS sequence"/>
</dbReference>
<keyword evidence="3" id="KW-1185">Reference proteome</keyword>
<accession>A0A1V9ZTV8</accession>
<dbReference type="OrthoDB" id="79732at2759"/>
<feature type="region of interest" description="Disordered" evidence="1">
    <location>
        <begin position="170"/>
        <end position="192"/>
    </location>
</feature>
<evidence type="ECO:0000256" key="1">
    <source>
        <dbReference type="SAM" id="MobiDB-lite"/>
    </source>
</evidence>
<protein>
    <submittedName>
        <fullName evidence="2">Uncharacterized protein</fullName>
    </submittedName>
</protein>
<comment type="caution">
    <text evidence="2">The sequence shown here is derived from an EMBL/GenBank/DDBJ whole genome shotgun (WGS) entry which is preliminary data.</text>
</comment>
<evidence type="ECO:0000313" key="3">
    <source>
        <dbReference type="Proteomes" id="UP000243579"/>
    </source>
</evidence>
<evidence type="ECO:0000313" key="2">
    <source>
        <dbReference type="EMBL" id="OQS01445.1"/>
    </source>
</evidence>
<feature type="region of interest" description="Disordered" evidence="1">
    <location>
        <begin position="1"/>
        <end position="88"/>
    </location>
</feature>
<dbReference type="EMBL" id="JNBR01000007">
    <property type="protein sequence ID" value="OQS01445.1"/>
    <property type="molecule type" value="Genomic_DNA"/>
</dbReference>
<sequence length="192" mass="20983">MSAFSSSEGAVSGHDSDADSAVSYSKSLDSFESGSVTAPSTPKSNEYSDGSSSDDEPLSIFKEGVRKRRSSRATDDDDELALAESNSEDEHCRRETLRDYSYEGELEVLHVPRMVYPFPSYLRQIATEIAARTEHPLLSAPLAFATCQNLPLYLSRRASDVSLGSPRACKRTRSSSFDSELDTSDASMLSDN</sequence>
<name>A0A1V9ZTV8_ACHHY</name>
<gene>
    <name evidence="2" type="ORF">ACHHYP_20029</name>
</gene>
<proteinExistence type="predicted"/>
<reference evidence="2 3" key="1">
    <citation type="journal article" date="2014" name="Genome Biol. Evol.">
        <title>The secreted proteins of Achlya hypogyna and Thraustotheca clavata identify the ancestral oomycete secretome and reveal gene acquisitions by horizontal gene transfer.</title>
        <authorList>
            <person name="Misner I."/>
            <person name="Blouin N."/>
            <person name="Leonard G."/>
            <person name="Richards T.A."/>
            <person name="Lane C.E."/>
        </authorList>
    </citation>
    <scope>NUCLEOTIDE SEQUENCE [LARGE SCALE GENOMIC DNA]</scope>
    <source>
        <strain evidence="2 3">ATCC 48635</strain>
    </source>
</reference>
<dbReference type="AlphaFoldDB" id="A0A1V9ZTV8"/>
<feature type="compositionally biased region" description="Polar residues" evidence="1">
    <location>
        <begin position="174"/>
        <end position="192"/>
    </location>
</feature>